<keyword evidence="2" id="KW-1185">Reference proteome</keyword>
<dbReference type="AlphaFoldDB" id="A0AAN6JHC5"/>
<dbReference type="Proteomes" id="UP001176521">
    <property type="component" value="Unassembled WGS sequence"/>
</dbReference>
<accession>A0AAN6JHC5</accession>
<sequence length="261" mass="29081">MPSIPPGLSSGLVPRQVRAGTPYPAAANNSPLNTSPGTTYNPFVVLDSDDDGNLVDDVNSTTDVDIVSQGTDDGHDPNNIDMAVDGVINGINASTVHGLAASILAGDELDAGRNGNPPDYTEPSFRERVDAWLQAYSVMPPVERRTWFTYMRRYFNTELEHEVDSRTAHLHARNNTLSNDVVVLRRLLSRRPDASRRFDFDHRSSWTKNKFRKTDFENMSAAQVRNLSAQLLKVANNDINHPIIKRNAVYSACIRRFQSLD</sequence>
<name>A0AAN6JHC5_9BASI</name>
<protein>
    <submittedName>
        <fullName evidence="1">Uncharacterized protein</fullName>
    </submittedName>
</protein>
<reference evidence="1" key="1">
    <citation type="journal article" date="2023" name="PhytoFront">
        <title>Draft Genome Resources of Seven Strains of Tilletia horrida, Causal Agent of Kernel Smut of Rice.</title>
        <authorList>
            <person name="Khanal S."/>
            <person name="Antony Babu S."/>
            <person name="Zhou X.G."/>
        </authorList>
    </citation>
    <scope>NUCLEOTIDE SEQUENCE</scope>
    <source>
        <strain evidence="1">TX3</strain>
    </source>
</reference>
<gene>
    <name evidence="1" type="ORF">OC842_007053</name>
</gene>
<dbReference type="EMBL" id="JAPDMQ010000777">
    <property type="protein sequence ID" value="KAK0520578.1"/>
    <property type="molecule type" value="Genomic_DNA"/>
</dbReference>
<organism evidence="1 2">
    <name type="scientific">Tilletia horrida</name>
    <dbReference type="NCBI Taxonomy" id="155126"/>
    <lineage>
        <taxon>Eukaryota</taxon>
        <taxon>Fungi</taxon>
        <taxon>Dikarya</taxon>
        <taxon>Basidiomycota</taxon>
        <taxon>Ustilaginomycotina</taxon>
        <taxon>Exobasidiomycetes</taxon>
        <taxon>Tilletiales</taxon>
        <taxon>Tilletiaceae</taxon>
        <taxon>Tilletia</taxon>
    </lineage>
</organism>
<proteinExistence type="predicted"/>
<comment type="caution">
    <text evidence="1">The sequence shown here is derived from an EMBL/GenBank/DDBJ whole genome shotgun (WGS) entry which is preliminary data.</text>
</comment>
<evidence type="ECO:0000313" key="1">
    <source>
        <dbReference type="EMBL" id="KAK0520578.1"/>
    </source>
</evidence>
<evidence type="ECO:0000313" key="2">
    <source>
        <dbReference type="Proteomes" id="UP001176521"/>
    </source>
</evidence>